<dbReference type="InterPro" id="IPR029062">
    <property type="entry name" value="Class_I_gatase-like"/>
</dbReference>
<evidence type="ECO:0000313" key="10">
    <source>
        <dbReference type="Proteomes" id="UP000626109"/>
    </source>
</evidence>
<evidence type="ECO:0000256" key="7">
    <source>
        <dbReference type="PROSITE-ProRule" id="PRU00175"/>
    </source>
</evidence>
<accession>A0A813JVW6</accession>
<dbReference type="Proteomes" id="UP000626109">
    <property type="component" value="Unassembled WGS sequence"/>
</dbReference>
<sequence>MTADTAPAVVVSTEHVLGVAAPTRRTLGLLALQGAFEDHEAIFRRIPEATRLNIVQVRKVEELDACDALVIPGGESTTMKIIAGTDSFMEYLKAFVQGGAGADGVVRKPRSVWGTCAGCILLSSDTMNQVSAGTQPVKRCRHGDTVGGLDVTTCRNFFGRQEQSFEAPVIAVAASEGDADKAVVESHAARRSMFPAESSNLLPEELLSATFREALRHDFRIAEADFIALKSIMHAACRRPSYAFLASRATEANAMQRSACEIACDAPFEAGLPPSVSIWNAMATHANRFSPKMFAGMIPGMWGLEGLKVVFDLSHLPGGLRLTGAQSALTGAQSRVVLQEFVMSRYEVVVFDWPLLTTQPYSQAKSRKFPSTAGQRVRSPALALEDQKPQRSFKSAQSLLDRFIEDFDLLGLGHSLKKRLTVDVVDVVRLVSQSDEMRFVKFWNFSLDTEDEHHEEKEHFTCQICFMDQKLDEGVNLDCGHITCNECFGAYIEVKIREKCVTVQEMVCPMPKCFCPITEHQ</sequence>
<dbReference type="GO" id="GO:1903600">
    <property type="term" value="C:glutaminase complex"/>
    <property type="evidence" value="ECO:0007669"/>
    <property type="project" value="TreeGrafter"/>
</dbReference>
<gene>
    <name evidence="9" type="ORF">PGLA2088_LOCUS24125</name>
</gene>
<protein>
    <recommendedName>
        <fullName evidence="2">glutaminase</fullName>
        <ecNumber evidence="2">3.5.1.2</ecNumber>
    </recommendedName>
</protein>
<comment type="similarity">
    <text evidence="1">Belongs to the glutaminase PdxT/SNO family.</text>
</comment>
<feature type="non-terminal residue" evidence="9">
    <location>
        <position position="521"/>
    </location>
</feature>
<dbReference type="SUPFAM" id="SSF57850">
    <property type="entry name" value="RING/U-box"/>
    <property type="match status" value="1"/>
</dbReference>
<dbReference type="GO" id="GO:0005829">
    <property type="term" value="C:cytosol"/>
    <property type="evidence" value="ECO:0007669"/>
    <property type="project" value="TreeGrafter"/>
</dbReference>
<evidence type="ECO:0000256" key="4">
    <source>
        <dbReference type="ARBA" id="ARBA00022962"/>
    </source>
</evidence>
<comment type="caution">
    <text evidence="9">The sequence shown here is derived from an EMBL/GenBank/DDBJ whole genome shotgun (WGS) entry which is preliminary data.</text>
</comment>
<evidence type="ECO:0000256" key="6">
    <source>
        <dbReference type="ARBA" id="ARBA00049534"/>
    </source>
</evidence>
<evidence type="ECO:0000313" key="9">
    <source>
        <dbReference type="EMBL" id="CAE8684792.1"/>
    </source>
</evidence>
<dbReference type="GO" id="GO:0008270">
    <property type="term" value="F:zinc ion binding"/>
    <property type="evidence" value="ECO:0007669"/>
    <property type="project" value="UniProtKB-KW"/>
</dbReference>
<dbReference type="GO" id="GO:0008614">
    <property type="term" value="P:pyridoxine metabolic process"/>
    <property type="evidence" value="ECO:0007669"/>
    <property type="project" value="TreeGrafter"/>
</dbReference>
<dbReference type="InterPro" id="IPR001841">
    <property type="entry name" value="Znf_RING"/>
</dbReference>
<dbReference type="CDD" id="cd16628">
    <property type="entry name" value="RING-HC_RBR_RNF14"/>
    <property type="match status" value="1"/>
</dbReference>
<dbReference type="PANTHER" id="PTHR31559:SF0">
    <property type="entry name" value="PYRIDOXAL 5'-PHOSPHATE SYNTHASE SUBUNIT SNO1-RELATED"/>
    <property type="match status" value="1"/>
</dbReference>
<dbReference type="PROSITE" id="PS51130">
    <property type="entry name" value="PDXT_SNO_2"/>
    <property type="match status" value="1"/>
</dbReference>
<dbReference type="GO" id="GO:0004359">
    <property type="term" value="F:glutaminase activity"/>
    <property type="evidence" value="ECO:0007669"/>
    <property type="project" value="UniProtKB-EC"/>
</dbReference>
<dbReference type="SUPFAM" id="SSF52317">
    <property type="entry name" value="Class I glutamine amidotransferase-like"/>
    <property type="match status" value="1"/>
</dbReference>
<reference evidence="9" key="1">
    <citation type="submission" date="2021-02" db="EMBL/GenBank/DDBJ databases">
        <authorList>
            <person name="Dougan E. K."/>
            <person name="Rhodes N."/>
            <person name="Thang M."/>
            <person name="Chan C."/>
        </authorList>
    </citation>
    <scope>NUCLEOTIDE SEQUENCE</scope>
</reference>
<proteinExistence type="inferred from homology"/>
<evidence type="ECO:0000256" key="5">
    <source>
        <dbReference type="ARBA" id="ARBA00023239"/>
    </source>
</evidence>
<comment type="catalytic activity">
    <reaction evidence="6">
        <text>L-glutamine + H2O = L-glutamate + NH4(+)</text>
        <dbReference type="Rhea" id="RHEA:15889"/>
        <dbReference type="ChEBI" id="CHEBI:15377"/>
        <dbReference type="ChEBI" id="CHEBI:28938"/>
        <dbReference type="ChEBI" id="CHEBI:29985"/>
        <dbReference type="ChEBI" id="CHEBI:58359"/>
        <dbReference type="EC" id="3.5.1.2"/>
    </reaction>
</comment>
<name>A0A813JVW6_POLGL</name>
<evidence type="ECO:0000256" key="1">
    <source>
        <dbReference type="ARBA" id="ARBA00008345"/>
    </source>
</evidence>
<dbReference type="InterPro" id="IPR002161">
    <property type="entry name" value="PdxT/SNO"/>
</dbReference>
<keyword evidence="3" id="KW-0378">Hydrolase</keyword>
<keyword evidence="7" id="KW-0479">Metal-binding</keyword>
<dbReference type="EC" id="3.5.1.2" evidence="2"/>
<dbReference type="PROSITE" id="PS01236">
    <property type="entry name" value="PDXT_SNO_1"/>
    <property type="match status" value="1"/>
</dbReference>
<dbReference type="Gene3D" id="3.30.40.10">
    <property type="entry name" value="Zinc/RING finger domain, C3HC4 (zinc finger)"/>
    <property type="match status" value="1"/>
</dbReference>
<dbReference type="EMBL" id="CAJNNW010026361">
    <property type="protein sequence ID" value="CAE8684792.1"/>
    <property type="molecule type" value="Genomic_DNA"/>
</dbReference>
<dbReference type="InterPro" id="IPR031128">
    <property type="entry name" value="RNF14_RING-HC_Zfn"/>
</dbReference>
<dbReference type="GO" id="GO:0016829">
    <property type="term" value="F:lyase activity"/>
    <property type="evidence" value="ECO:0007669"/>
    <property type="project" value="UniProtKB-KW"/>
</dbReference>
<organism evidence="9 10">
    <name type="scientific">Polarella glacialis</name>
    <name type="common">Dinoflagellate</name>
    <dbReference type="NCBI Taxonomy" id="89957"/>
    <lineage>
        <taxon>Eukaryota</taxon>
        <taxon>Sar</taxon>
        <taxon>Alveolata</taxon>
        <taxon>Dinophyceae</taxon>
        <taxon>Suessiales</taxon>
        <taxon>Suessiaceae</taxon>
        <taxon>Polarella</taxon>
    </lineage>
</organism>
<dbReference type="Pfam" id="PF01174">
    <property type="entry name" value="SNO"/>
    <property type="match status" value="1"/>
</dbReference>
<dbReference type="GO" id="GO:0042823">
    <property type="term" value="P:pyridoxal phosphate biosynthetic process"/>
    <property type="evidence" value="ECO:0007669"/>
    <property type="project" value="InterPro"/>
</dbReference>
<keyword evidence="7" id="KW-0863">Zinc-finger</keyword>
<evidence type="ECO:0000256" key="2">
    <source>
        <dbReference type="ARBA" id="ARBA00012918"/>
    </source>
</evidence>
<evidence type="ECO:0000259" key="8">
    <source>
        <dbReference type="PROSITE" id="PS50089"/>
    </source>
</evidence>
<feature type="domain" description="RING-type" evidence="8">
    <location>
        <begin position="462"/>
        <end position="512"/>
    </location>
</feature>
<dbReference type="AlphaFoldDB" id="A0A813JVW6"/>
<keyword evidence="5" id="KW-0456">Lyase</keyword>
<keyword evidence="4" id="KW-0315">Glutamine amidotransferase</keyword>
<dbReference type="InterPro" id="IPR013083">
    <property type="entry name" value="Znf_RING/FYVE/PHD"/>
</dbReference>
<dbReference type="InterPro" id="IPR021196">
    <property type="entry name" value="PdxT/SNO_CS"/>
</dbReference>
<dbReference type="PANTHER" id="PTHR31559">
    <property type="entry name" value="PYRIDOXAL 5'-PHOSPHATE SYNTHASE SUBUNIT SNO"/>
    <property type="match status" value="1"/>
</dbReference>
<evidence type="ECO:0000256" key="3">
    <source>
        <dbReference type="ARBA" id="ARBA00022801"/>
    </source>
</evidence>
<dbReference type="PROSITE" id="PS50089">
    <property type="entry name" value="ZF_RING_2"/>
    <property type="match status" value="1"/>
</dbReference>
<keyword evidence="7" id="KW-0862">Zinc</keyword>
<dbReference type="Gene3D" id="3.40.50.880">
    <property type="match status" value="1"/>
</dbReference>